<dbReference type="AlphaFoldDB" id="A0AAN7N2Y7"/>
<dbReference type="Proteomes" id="UP001333110">
    <property type="component" value="Unassembled WGS sequence"/>
</dbReference>
<evidence type="ECO:0000313" key="2">
    <source>
        <dbReference type="Proteomes" id="UP001333110"/>
    </source>
</evidence>
<dbReference type="EMBL" id="JAUNZN010000007">
    <property type="protein sequence ID" value="KAK4818804.1"/>
    <property type="molecule type" value="Genomic_DNA"/>
</dbReference>
<sequence length="93" mass="11085">MKGLEHLSYEERQRELELFSLEKEKAQEDLINVYKYLKEGYKEDEAVLFSVVPSNRTRGNRHKWKHRRLPLNAFRGDERKKHDITGLSKPLCG</sequence>
<protein>
    <submittedName>
        <fullName evidence="1">Uncharacterized protein</fullName>
    </submittedName>
</protein>
<name>A0AAN7N2Y7_MYCAM</name>
<gene>
    <name evidence="1" type="ORF">QYF61_019733</name>
</gene>
<evidence type="ECO:0000313" key="1">
    <source>
        <dbReference type="EMBL" id="KAK4818804.1"/>
    </source>
</evidence>
<comment type="caution">
    <text evidence="1">The sequence shown here is derived from an EMBL/GenBank/DDBJ whole genome shotgun (WGS) entry which is preliminary data.</text>
</comment>
<organism evidence="1 2">
    <name type="scientific">Mycteria americana</name>
    <name type="common">Wood stork</name>
    <dbReference type="NCBI Taxonomy" id="33587"/>
    <lineage>
        <taxon>Eukaryota</taxon>
        <taxon>Metazoa</taxon>
        <taxon>Chordata</taxon>
        <taxon>Craniata</taxon>
        <taxon>Vertebrata</taxon>
        <taxon>Euteleostomi</taxon>
        <taxon>Archelosauria</taxon>
        <taxon>Archosauria</taxon>
        <taxon>Dinosauria</taxon>
        <taxon>Saurischia</taxon>
        <taxon>Theropoda</taxon>
        <taxon>Coelurosauria</taxon>
        <taxon>Aves</taxon>
        <taxon>Neognathae</taxon>
        <taxon>Neoaves</taxon>
        <taxon>Aequornithes</taxon>
        <taxon>Ciconiiformes</taxon>
        <taxon>Ciconiidae</taxon>
        <taxon>Mycteria</taxon>
    </lineage>
</organism>
<accession>A0AAN7N2Y7</accession>
<proteinExistence type="predicted"/>
<reference evidence="1 2" key="1">
    <citation type="journal article" date="2023" name="J. Hered.">
        <title>Chromosome-level genome of the wood stork (Mycteria americana) provides insight into avian chromosome evolution.</title>
        <authorList>
            <person name="Flamio R. Jr."/>
            <person name="Ramstad K.M."/>
        </authorList>
    </citation>
    <scope>NUCLEOTIDE SEQUENCE [LARGE SCALE GENOMIC DNA]</scope>
    <source>
        <strain evidence="1">JAX WOST 10</strain>
    </source>
</reference>
<keyword evidence="2" id="KW-1185">Reference proteome</keyword>